<reference evidence="1" key="1">
    <citation type="submission" date="2020-05" db="EMBL/GenBank/DDBJ databases">
        <title>Large-scale comparative analyses of tick genomes elucidate their genetic diversity and vector capacities.</title>
        <authorList>
            <person name="Jia N."/>
            <person name="Wang J."/>
            <person name="Shi W."/>
            <person name="Du L."/>
            <person name="Sun Y."/>
            <person name="Zhan W."/>
            <person name="Jiang J."/>
            <person name="Wang Q."/>
            <person name="Zhang B."/>
            <person name="Ji P."/>
            <person name="Sakyi L.B."/>
            <person name="Cui X."/>
            <person name="Yuan T."/>
            <person name="Jiang B."/>
            <person name="Yang W."/>
            <person name="Lam T.T.-Y."/>
            <person name="Chang Q."/>
            <person name="Ding S."/>
            <person name="Wang X."/>
            <person name="Zhu J."/>
            <person name="Ruan X."/>
            <person name="Zhao L."/>
            <person name="Wei J."/>
            <person name="Que T."/>
            <person name="Du C."/>
            <person name="Cheng J."/>
            <person name="Dai P."/>
            <person name="Han X."/>
            <person name="Huang E."/>
            <person name="Gao Y."/>
            <person name="Liu J."/>
            <person name="Shao H."/>
            <person name="Ye R."/>
            <person name="Li L."/>
            <person name="Wei W."/>
            <person name="Wang X."/>
            <person name="Wang C."/>
            <person name="Yang T."/>
            <person name="Huo Q."/>
            <person name="Li W."/>
            <person name="Guo W."/>
            <person name="Chen H."/>
            <person name="Zhou L."/>
            <person name="Ni X."/>
            <person name="Tian J."/>
            <person name="Zhou Y."/>
            <person name="Sheng Y."/>
            <person name="Liu T."/>
            <person name="Pan Y."/>
            <person name="Xia L."/>
            <person name="Li J."/>
            <person name="Zhao F."/>
            <person name="Cao W."/>
        </authorList>
    </citation>
    <scope>NUCLEOTIDE SEQUENCE</scope>
    <source>
        <strain evidence="1">Hyas-2018</strain>
    </source>
</reference>
<dbReference type="Proteomes" id="UP000821845">
    <property type="component" value="Chromosome 7"/>
</dbReference>
<comment type="caution">
    <text evidence="1">The sequence shown here is derived from an EMBL/GenBank/DDBJ whole genome shotgun (WGS) entry which is preliminary data.</text>
</comment>
<organism evidence="1 2">
    <name type="scientific">Hyalomma asiaticum</name>
    <name type="common">Tick</name>
    <dbReference type="NCBI Taxonomy" id="266040"/>
    <lineage>
        <taxon>Eukaryota</taxon>
        <taxon>Metazoa</taxon>
        <taxon>Ecdysozoa</taxon>
        <taxon>Arthropoda</taxon>
        <taxon>Chelicerata</taxon>
        <taxon>Arachnida</taxon>
        <taxon>Acari</taxon>
        <taxon>Parasitiformes</taxon>
        <taxon>Ixodida</taxon>
        <taxon>Ixodoidea</taxon>
        <taxon>Ixodidae</taxon>
        <taxon>Hyalomminae</taxon>
        <taxon>Hyalomma</taxon>
    </lineage>
</organism>
<sequence>MDWVSLILTIITCVSISLLTWCWNRRPQPPPRTELPPKPPASSIFGHLQLRHPKFHRGKALEWAKKYGPVFRLRIFFTNVVVLNDFDSIKKFCVDNQTLYRPDILNFGRDYYQGLDEFSKVTEAIEKAAGEPLCLVGQFMEFSAMNVASFFMGPWTEINSEVRYQLVDILKRNFIVLQSAEIYQFWPRILRSLLQMIPSTSNHKINSVFRDLDNFIVTDTDLVVDRFYVPRGTVVLFNMWAVNRDPSLWKDPHHFNPSRFMRQDGTWMPHKPNCHVGFSFGMVLRVHVHCL</sequence>
<evidence type="ECO:0000313" key="1">
    <source>
        <dbReference type="EMBL" id="KAH6926463.1"/>
    </source>
</evidence>
<gene>
    <name evidence="1" type="ORF">HPB50_018723</name>
</gene>
<keyword evidence="2" id="KW-1185">Reference proteome</keyword>
<proteinExistence type="predicted"/>
<evidence type="ECO:0000313" key="2">
    <source>
        <dbReference type="Proteomes" id="UP000821845"/>
    </source>
</evidence>
<name>A0ACB7RYG9_HYAAI</name>
<accession>A0ACB7RYG9</accession>
<protein>
    <submittedName>
        <fullName evidence="1">Uncharacterized protein</fullName>
    </submittedName>
</protein>
<dbReference type="EMBL" id="CM023487">
    <property type="protein sequence ID" value="KAH6926463.1"/>
    <property type="molecule type" value="Genomic_DNA"/>
</dbReference>